<dbReference type="OrthoDB" id="5892at2"/>
<dbReference type="NCBIfam" id="TIGR01891">
    <property type="entry name" value="amidohydrolases"/>
    <property type="match status" value="1"/>
</dbReference>
<keyword evidence="2" id="KW-0464">Manganese</keyword>
<dbReference type="PIRSF" id="PIRSF005962">
    <property type="entry name" value="Pept_M20D_amidohydro"/>
    <property type="match status" value="1"/>
</dbReference>
<dbReference type="Proteomes" id="UP000295066">
    <property type="component" value="Unassembled WGS sequence"/>
</dbReference>
<reference evidence="4 5" key="1">
    <citation type="submission" date="2019-03" db="EMBL/GenBank/DDBJ databases">
        <title>Genomic Encyclopedia of Type Strains, Phase IV (KMG-IV): sequencing the most valuable type-strain genomes for metagenomic binning, comparative biology and taxonomic classification.</title>
        <authorList>
            <person name="Goeker M."/>
        </authorList>
    </citation>
    <scope>NUCLEOTIDE SEQUENCE [LARGE SCALE GENOMIC DNA]</scope>
    <source>
        <strain evidence="4 5">DSM 25964</strain>
    </source>
</reference>
<feature type="binding site" evidence="2">
    <location>
        <position position="109"/>
    </location>
    <ligand>
        <name>Mn(2+)</name>
        <dbReference type="ChEBI" id="CHEBI:29035"/>
        <label>2</label>
    </ligand>
</feature>
<dbReference type="SUPFAM" id="SSF55031">
    <property type="entry name" value="Bacterial exopeptidase dimerisation domain"/>
    <property type="match status" value="1"/>
</dbReference>
<dbReference type="Pfam" id="PF01546">
    <property type="entry name" value="Peptidase_M20"/>
    <property type="match status" value="1"/>
</dbReference>
<dbReference type="Pfam" id="PF07687">
    <property type="entry name" value="M20_dimer"/>
    <property type="match status" value="1"/>
</dbReference>
<dbReference type="Gene3D" id="3.30.70.360">
    <property type="match status" value="1"/>
</dbReference>
<dbReference type="SUPFAM" id="SSF53187">
    <property type="entry name" value="Zn-dependent exopeptidases"/>
    <property type="match status" value="1"/>
</dbReference>
<comment type="caution">
    <text evidence="4">The sequence shown here is derived from an EMBL/GenBank/DDBJ whole genome shotgun (WGS) entry which is preliminary data.</text>
</comment>
<sequence length="405" mass="43226">MKEQVWKLVDEVKKFVVEARHRIHENPELGFKEFETTAFVTKELEAAGIEVVPLDLETGVLGIIRGTAEWKGQGEPPVAGLRADMDALPIEEATGVPYSSKNSGVMHACGHDGHTAILLGTAKALQKARSSFAGTVKLFFQPAEETLYGADKMIACGILDNPKVDFVAALHGGVEVPVGSVGVYAGPFMASGDIFKVKFVGKGTHGAYPHRGSDALAAAAQAVISLQMILAREIEANDRAVLSVCQIHGGSAFNIVPQEVEIGGTVRCFSPDVRQKIRDRLVSICTHVAASYRCEALCDYQFGIPPVVNDAGETERIARAAADVLGEDRVIRLAAPMMGSEDFAYFIQGVPAGVIFRLGVGGEIPVSLHNPGFNFPDEALPLGVAVFIRYIFDLLAPEGAKSQTA</sequence>
<feature type="domain" description="Peptidase M20 dimerisation" evidence="3">
    <location>
        <begin position="195"/>
        <end position="292"/>
    </location>
</feature>
<dbReference type="PANTHER" id="PTHR11014">
    <property type="entry name" value="PEPTIDASE M20 FAMILY MEMBER"/>
    <property type="match status" value="1"/>
</dbReference>
<feature type="binding site" evidence="2">
    <location>
        <position position="171"/>
    </location>
    <ligand>
        <name>Mn(2+)</name>
        <dbReference type="ChEBI" id="CHEBI:29035"/>
        <label>2</label>
    </ligand>
</feature>
<dbReference type="InterPro" id="IPR036264">
    <property type="entry name" value="Bact_exopeptidase_dim_dom"/>
</dbReference>
<dbReference type="Gene3D" id="3.40.630.10">
    <property type="entry name" value="Zn peptidases"/>
    <property type="match status" value="1"/>
</dbReference>
<feature type="binding site" evidence="2">
    <location>
        <position position="145"/>
    </location>
    <ligand>
        <name>Mn(2+)</name>
        <dbReference type="ChEBI" id="CHEBI:29035"/>
        <label>2</label>
    </ligand>
</feature>
<organism evidence="4 5">
    <name type="scientific">Aminivibrio pyruvatiphilus</name>
    <dbReference type="NCBI Taxonomy" id="1005740"/>
    <lineage>
        <taxon>Bacteria</taxon>
        <taxon>Thermotogati</taxon>
        <taxon>Synergistota</taxon>
        <taxon>Synergistia</taxon>
        <taxon>Synergistales</taxon>
        <taxon>Aminobacteriaceae</taxon>
        <taxon>Aminivibrio</taxon>
    </lineage>
</organism>
<evidence type="ECO:0000259" key="3">
    <source>
        <dbReference type="Pfam" id="PF07687"/>
    </source>
</evidence>
<dbReference type="GO" id="GO:0046872">
    <property type="term" value="F:metal ion binding"/>
    <property type="evidence" value="ECO:0007669"/>
    <property type="project" value="UniProtKB-KW"/>
</dbReference>
<evidence type="ECO:0000256" key="1">
    <source>
        <dbReference type="ARBA" id="ARBA00022801"/>
    </source>
</evidence>
<dbReference type="EMBL" id="SORI01000012">
    <property type="protein sequence ID" value="TDY59521.1"/>
    <property type="molecule type" value="Genomic_DNA"/>
</dbReference>
<dbReference type="GO" id="GO:0050118">
    <property type="term" value="F:N-acetyldiaminopimelate deacetylase activity"/>
    <property type="evidence" value="ECO:0007669"/>
    <property type="project" value="UniProtKB-ARBA"/>
</dbReference>
<name>A0A4V3HG03_9BACT</name>
<gene>
    <name evidence="4" type="ORF">C8D99_11228</name>
</gene>
<dbReference type="PANTHER" id="PTHR11014:SF63">
    <property type="entry name" value="METALLOPEPTIDASE, PUTATIVE (AFU_ORTHOLOGUE AFUA_6G09600)-RELATED"/>
    <property type="match status" value="1"/>
</dbReference>
<dbReference type="InterPro" id="IPR011650">
    <property type="entry name" value="Peptidase_M20_dimer"/>
</dbReference>
<keyword evidence="2" id="KW-0479">Metal-binding</keyword>
<proteinExistence type="predicted"/>
<evidence type="ECO:0000256" key="2">
    <source>
        <dbReference type="PIRSR" id="PIRSR005962-1"/>
    </source>
</evidence>
<dbReference type="InterPro" id="IPR017439">
    <property type="entry name" value="Amidohydrolase"/>
</dbReference>
<dbReference type="RefSeq" id="WP_133957916.1">
    <property type="nucleotide sequence ID" value="NZ_SORI01000012.1"/>
</dbReference>
<dbReference type="GO" id="GO:0019877">
    <property type="term" value="P:diaminopimelate biosynthetic process"/>
    <property type="evidence" value="ECO:0007669"/>
    <property type="project" value="UniProtKB-ARBA"/>
</dbReference>
<keyword evidence="1 4" id="KW-0378">Hydrolase</keyword>
<dbReference type="AlphaFoldDB" id="A0A4V3HG03"/>
<feature type="binding site" evidence="2">
    <location>
        <position position="111"/>
    </location>
    <ligand>
        <name>Mn(2+)</name>
        <dbReference type="ChEBI" id="CHEBI:29035"/>
        <label>2</label>
    </ligand>
</feature>
<dbReference type="FunFam" id="3.30.70.360:FF:000001">
    <property type="entry name" value="N-acetyldiaminopimelate deacetylase"/>
    <property type="match status" value="1"/>
</dbReference>
<comment type="cofactor">
    <cofactor evidence="2">
        <name>Mn(2+)</name>
        <dbReference type="ChEBI" id="CHEBI:29035"/>
    </cofactor>
    <text evidence="2">The Mn(2+) ion enhances activity.</text>
</comment>
<accession>A0A4V3HG03</accession>
<evidence type="ECO:0000313" key="5">
    <source>
        <dbReference type="Proteomes" id="UP000295066"/>
    </source>
</evidence>
<protein>
    <submittedName>
        <fullName evidence="4">Amidohydrolase/hippurate hydrolase</fullName>
    </submittedName>
</protein>
<keyword evidence="5" id="KW-1185">Reference proteome</keyword>
<dbReference type="InterPro" id="IPR002933">
    <property type="entry name" value="Peptidase_M20"/>
</dbReference>
<evidence type="ECO:0000313" key="4">
    <source>
        <dbReference type="EMBL" id="TDY59521.1"/>
    </source>
</evidence>
<feature type="binding site" evidence="2">
    <location>
        <position position="369"/>
    </location>
    <ligand>
        <name>Mn(2+)</name>
        <dbReference type="ChEBI" id="CHEBI:29035"/>
        <label>2</label>
    </ligand>
</feature>